<evidence type="ECO:0000259" key="2">
    <source>
        <dbReference type="Pfam" id="PF00171"/>
    </source>
</evidence>
<proteinExistence type="predicted"/>
<dbReference type="InterPro" id="IPR016162">
    <property type="entry name" value="Ald_DH_N"/>
</dbReference>
<gene>
    <name evidence="3" type="ORF">WJX73_000861</name>
</gene>
<accession>A0AAW1NIL2</accession>
<evidence type="ECO:0000313" key="3">
    <source>
        <dbReference type="EMBL" id="KAK9787722.1"/>
    </source>
</evidence>
<dbReference type="SUPFAM" id="SSF53720">
    <property type="entry name" value="ALDH-like"/>
    <property type="match status" value="1"/>
</dbReference>
<dbReference type="Proteomes" id="UP001465755">
    <property type="component" value="Unassembled WGS sequence"/>
</dbReference>
<feature type="compositionally biased region" description="Low complexity" evidence="1">
    <location>
        <begin position="401"/>
        <end position="419"/>
    </location>
</feature>
<protein>
    <recommendedName>
        <fullName evidence="2">Aldehyde dehydrogenase domain-containing protein</fullName>
    </recommendedName>
</protein>
<comment type="caution">
    <text evidence="3">The sequence shown here is derived from an EMBL/GenBank/DDBJ whole genome shotgun (WGS) entry which is preliminary data.</text>
</comment>
<keyword evidence="4" id="KW-1185">Reference proteome</keyword>
<sequence>MQAIGTSSQPLIGAVNSWLSCFKSELVPVVLPTGFQPHAPTAKPELEAALKRLDAHKQDWIKTSNLERAKLLRRCINTTAKASAKACQAAEAAKGSYGTGLGEECLLWVSIVMGLRQYAESLEAGLRPLPTRKRTRGNGQVVVEVFPQRLDAVMFGGARGELWLQPGRPSTQGQTCEAKLKEKMKGSSIALVLGAGNQVPVVMLDILHMLLTEHSVVICKINPANDYIGPYVREAFLPLVELGVLEIVYGGVSEGAFLCEHPSVGLIHLTGATSTYDAIVWGKTPKEEGRQPPCKKHVTAELGCVTPYIIVPAKWTQADMEYYASEIVAGLVNNGAHNCTKVELIVTDAAWPQREEFAEVLRKRLDEEPRRVSWYPGSRERLNHAKQSIPGLRELGQRAESGPQASTSSGPSQSASSGSNVYEPWLLSTGLTPDQANTTHENWMAWGAFPGNKPHDIGSGNCFVHNIHMYDHVQKSVLWMPWRLYPTHFYDTQNKNQHAMAKATMRYAGSPNLLTLSSAAMAGLFA</sequence>
<organism evidence="3 4">
    <name type="scientific">Symbiochloris irregularis</name>
    <dbReference type="NCBI Taxonomy" id="706552"/>
    <lineage>
        <taxon>Eukaryota</taxon>
        <taxon>Viridiplantae</taxon>
        <taxon>Chlorophyta</taxon>
        <taxon>core chlorophytes</taxon>
        <taxon>Trebouxiophyceae</taxon>
        <taxon>Trebouxiales</taxon>
        <taxon>Trebouxiaceae</taxon>
        <taxon>Symbiochloris</taxon>
    </lineage>
</organism>
<dbReference type="AlphaFoldDB" id="A0AAW1NIL2"/>
<dbReference type="InterPro" id="IPR015590">
    <property type="entry name" value="Aldehyde_DH_dom"/>
</dbReference>
<evidence type="ECO:0000256" key="1">
    <source>
        <dbReference type="SAM" id="MobiDB-lite"/>
    </source>
</evidence>
<reference evidence="3 4" key="1">
    <citation type="journal article" date="2024" name="Nat. Commun.">
        <title>Phylogenomics reveals the evolutionary origins of lichenization in chlorophyte algae.</title>
        <authorList>
            <person name="Puginier C."/>
            <person name="Libourel C."/>
            <person name="Otte J."/>
            <person name="Skaloud P."/>
            <person name="Haon M."/>
            <person name="Grisel S."/>
            <person name="Petersen M."/>
            <person name="Berrin J.G."/>
            <person name="Delaux P.M."/>
            <person name="Dal Grande F."/>
            <person name="Keller J."/>
        </authorList>
    </citation>
    <scope>NUCLEOTIDE SEQUENCE [LARGE SCALE GENOMIC DNA]</scope>
    <source>
        <strain evidence="3 4">SAG 2036</strain>
    </source>
</reference>
<name>A0AAW1NIL2_9CHLO</name>
<dbReference type="EMBL" id="JALJOQ010000242">
    <property type="protein sequence ID" value="KAK9787722.1"/>
    <property type="molecule type" value="Genomic_DNA"/>
</dbReference>
<feature type="domain" description="Aldehyde dehydrogenase" evidence="2">
    <location>
        <begin position="239"/>
        <end position="349"/>
    </location>
</feature>
<evidence type="ECO:0000313" key="4">
    <source>
        <dbReference type="Proteomes" id="UP001465755"/>
    </source>
</evidence>
<dbReference type="GO" id="GO:0016491">
    <property type="term" value="F:oxidoreductase activity"/>
    <property type="evidence" value="ECO:0007669"/>
    <property type="project" value="InterPro"/>
</dbReference>
<dbReference type="InterPro" id="IPR016161">
    <property type="entry name" value="Ald_DH/histidinol_DH"/>
</dbReference>
<feature type="region of interest" description="Disordered" evidence="1">
    <location>
        <begin position="397"/>
        <end position="420"/>
    </location>
</feature>
<dbReference type="Gene3D" id="3.40.605.10">
    <property type="entry name" value="Aldehyde Dehydrogenase, Chain A, domain 1"/>
    <property type="match status" value="1"/>
</dbReference>
<dbReference type="Pfam" id="PF00171">
    <property type="entry name" value="Aldedh"/>
    <property type="match status" value="1"/>
</dbReference>